<dbReference type="AlphaFoldDB" id="A0A1C4ZSU2"/>
<dbReference type="Gene3D" id="1.10.3210.10">
    <property type="entry name" value="Hypothetical protein af1432"/>
    <property type="match status" value="1"/>
</dbReference>
<dbReference type="InterPro" id="IPR003607">
    <property type="entry name" value="HD/PDEase_dom"/>
</dbReference>
<dbReference type="EMBL" id="PXXW01000004">
    <property type="protein sequence ID" value="RAO05270.1"/>
    <property type="molecule type" value="Genomic_DNA"/>
</dbReference>
<evidence type="ECO:0000259" key="1">
    <source>
        <dbReference type="Pfam" id="PF01966"/>
    </source>
</evidence>
<dbReference type="SUPFAM" id="SSF109604">
    <property type="entry name" value="HD-domain/PDEase-like"/>
    <property type="match status" value="1"/>
</dbReference>
<dbReference type="InterPro" id="IPR006674">
    <property type="entry name" value="HD_domain"/>
</dbReference>
<reference evidence="2 5" key="2">
    <citation type="submission" date="2018-03" db="EMBL/GenBank/DDBJ databases">
        <title>Genomic framework for the identification of Micromonospora saelicesensis and Micromonospora noduli.</title>
        <authorList>
            <person name="Riesco R."/>
            <person name="Trujillo M.E."/>
        </authorList>
    </citation>
    <scope>NUCLEOTIDE SEQUENCE [LARGE SCALE GENOMIC DNA]</scope>
    <source>
        <strain evidence="2 5">GAR05</strain>
    </source>
</reference>
<dbReference type="PANTHER" id="PTHR35569">
    <property type="entry name" value="CYANAMIDE HYDRATASE DDI2-RELATED"/>
    <property type="match status" value="1"/>
</dbReference>
<dbReference type="STRING" id="285676.GA0070561_5750"/>
<gene>
    <name evidence="3" type="ORF">GA0070561_5750</name>
    <name evidence="2" type="ORF">GAR05_00312</name>
</gene>
<evidence type="ECO:0000313" key="3">
    <source>
        <dbReference type="EMBL" id="SCF36080.1"/>
    </source>
</evidence>
<name>A0A1C4ZSU2_9ACTN</name>
<dbReference type="EMBL" id="FMCR01000007">
    <property type="protein sequence ID" value="SCF36080.1"/>
    <property type="molecule type" value="Genomic_DNA"/>
</dbReference>
<dbReference type="Proteomes" id="UP000198864">
    <property type="component" value="Unassembled WGS sequence"/>
</dbReference>
<dbReference type="PANTHER" id="PTHR35569:SF1">
    <property type="entry name" value="CYANAMIDE HYDRATASE DDI2-RELATED"/>
    <property type="match status" value="1"/>
</dbReference>
<evidence type="ECO:0000313" key="5">
    <source>
        <dbReference type="Proteomes" id="UP000249334"/>
    </source>
</evidence>
<evidence type="ECO:0000313" key="2">
    <source>
        <dbReference type="EMBL" id="RAO05270.1"/>
    </source>
</evidence>
<proteinExistence type="predicted"/>
<dbReference type="RefSeq" id="WP_091406661.1">
    <property type="nucleotide sequence ID" value="NZ_FMCR01000007.1"/>
</dbReference>
<sequence>MSEVIGGLEIPETGAVAAATRHIQETTRPVIYHHSRRVFLFGLIHAHRLGVKPDPELLYLAAMFHDTGLLTPFSDVEQRFEIDGADHARAFLLGRGFSTAAAETVWTAIALHTSPGIPDRMGPEIATTYLGVLTDVLGLGLDGLEHDQLGDILAAHPRGDFKNEFLRAHVDGLKNRPETTNGTVNSDILEHFIPGFQRVTTVERIVGSPWPS</sequence>
<accession>A0A1C4ZSU2</accession>
<dbReference type="Proteomes" id="UP000249334">
    <property type="component" value="Unassembled WGS sequence"/>
</dbReference>
<dbReference type="CDD" id="cd00077">
    <property type="entry name" value="HDc"/>
    <property type="match status" value="1"/>
</dbReference>
<keyword evidence="5" id="KW-1185">Reference proteome</keyword>
<protein>
    <submittedName>
        <fullName evidence="3">HD domain-containing protein</fullName>
    </submittedName>
</protein>
<evidence type="ECO:0000313" key="4">
    <source>
        <dbReference type="Proteomes" id="UP000198864"/>
    </source>
</evidence>
<dbReference type="Pfam" id="PF01966">
    <property type="entry name" value="HD"/>
    <property type="match status" value="1"/>
</dbReference>
<reference evidence="3 4" key="1">
    <citation type="submission" date="2016-06" db="EMBL/GenBank/DDBJ databases">
        <authorList>
            <person name="Kjaerup R.B."/>
            <person name="Dalgaard T.S."/>
            <person name="Juul-Madsen H.R."/>
        </authorList>
    </citation>
    <scope>NUCLEOTIDE SEQUENCE [LARGE SCALE GENOMIC DNA]</scope>
    <source>
        <strain evidence="3 4">DSM 44871</strain>
    </source>
</reference>
<feature type="domain" description="HD" evidence="1">
    <location>
        <begin position="32"/>
        <end position="117"/>
    </location>
</feature>
<organism evidence="3 4">
    <name type="scientific">Micromonospora saelicesensis</name>
    <dbReference type="NCBI Taxonomy" id="285676"/>
    <lineage>
        <taxon>Bacteria</taxon>
        <taxon>Bacillati</taxon>
        <taxon>Actinomycetota</taxon>
        <taxon>Actinomycetes</taxon>
        <taxon>Micromonosporales</taxon>
        <taxon>Micromonosporaceae</taxon>
        <taxon>Micromonospora</taxon>
    </lineage>
</organism>